<feature type="binding site" evidence="16">
    <location>
        <position position="148"/>
    </location>
    <ligand>
        <name>Zn(2+)</name>
        <dbReference type="ChEBI" id="CHEBI:29105"/>
    </ligand>
</feature>
<evidence type="ECO:0000256" key="14">
    <source>
        <dbReference type="ARBA" id="ARBA00023146"/>
    </source>
</evidence>
<dbReference type="FunFam" id="2.170.220.10:FF:000002">
    <property type="entry name" value="Methionine--tRNA ligase"/>
    <property type="match status" value="1"/>
</dbReference>
<dbReference type="EMBL" id="AE017125">
    <property type="protein sequence ID" value="AAP77939.1"/>
    <property type="molecule type" value="Genomic_DNA"/>
</dbReference>
<evidence type="ECO:0000256" key="8">
    <source>
        <dbReference type="ARBA" id="ARBA00022723"/>
    </source>
</evidence>
<dbReference type="NCBIfam" id="NF008900">
    <property type="entry name" value="PRK12267.1"/>
    <property type="match status" value="1"/>
</dbReference>
<dbReference type="InterPro" id="IPR014758">
    <property type="entry name" value="Met-tRNA_synth"/>
</dbReference>
<evidence type="ECO:0000256" key="5">
    <source>
        <dbReference type="ARBA" id="ARBA00022490"/>
    </source>
</evidence>
<keyword evidence="19" id="KW-1185">Reference proteome</keyword>
<dbReference type="PANTHER" id="PTHR43326">
    <property type="entry name" value="METHIONYL-TRNA SYNTHETASE"/>
    <property type="match status" value="1"/>
</dbReference>
<evidence type="ECO:0000313" key="19">
    <source>
        <dbReference type="Proteomes" id="UP000002495"/>
    </source>
</evidence>
<dbReference type="NCBIfam" id="TIGR00399">
    <property type="entry name" value="metG_C_term"/>
    <property type="match status" value="1"/>
</dbReference>
<keyword evidence="13 16" id="KW-0648">Protein biosynthesis</keyword>
<evidence type="ECO:0000256" key="11">
    <source>
        <dbReference type="ARBA" id="ARBA00022840"/>
    </source>
</evidence>
<dbReference type="OrthoDB" id="9810191at2"/>
<evidence type="ECO:0000256" key="4">
    <source>
        <dbReference type="ARBA" id="ARBA00011738"/>
    </source>
</evidence>
<dbReference type="GO" id="GO:0000049">
    <property type="term" value="F:tRNA binding"/>
    <property type="evidence" value="ECO:0007669"/>
    <property type="project" value="UniProtKB-UniRule"/>
</dbReference>
<name>Q7VGH9_HELHP</name>
<dbReference type="GO" id="GO:0005524">
    <property type="term" value="F:ATP binding"/>
    <property type="evidence" value="ECO:0007669"/>
    <property type="project" value="UniProtKB-UniRule"/>
</dbReference>
<keyword evidence="7 16" id="KW-0436">Ligase</keyword>
<dbReference type="EC" id="6.1.1.10" evidence="16"/>
<dbReference type="Pfam" id="PF01588">
    <property type="entry name" value="tRNA_bind"/>
    <property type="match status" value="1"/>
</dbReference>
<dbReference type="InterPro" id="IPR015413">
    <property type="entry name" value="Methionyl/Leucyl_tRNA_Synth"/>
</dbReference>
<keyword evidence="9 16" id="KW-0547">Nucleotide-binding</keyword>
<dbReference type="InterPro" id="IPR014729">
    <property type="entry name" value="Rossmann-like_a/b/a_fold"/>
</dbReference>
<evidence type="ECO:0000256" key="2">
    <source>
        <dbReference type="ARBA" id="ARBA00004496"/>
    </source>
</evidence>
<dbReference type="STRING" id="235279.HH_1342"/>
<comment type="similarity">
    <text evidence="3 16">Belongs to the class-I aminoacyl-tRNA synthetase family. MetG type 2A subfamily.</text>
</comment>
<comment type="function">
    <text evidence="1 16">Is required not only for elongation of protein synthesis but also for the initiation of all mRNA translation through initiator tRNA(fMet) aminoacylation.</text>
</comment>
<dbReference type="SUPFAM" id="SSF47323">
    <property type="entry name" value="Anticodon-binding domain of a subclass of class I aminoacyl-tRNA synthetases"/>
    <property type="match status" value="1"/>
</dbReference>
<dbReference type="Gene3D" id="3.40.50.620">
    <property type="entry name" value="HUPs"/>
    <property type="match status" value="1"/>
</dbReference>
<dbReference type="RefSeq" id="WP_011116182.1">
    <property type="nucleotide sequence ID" value="NC_004917.1"/>
</dbReference>
<dbReference type="PANTHER" id="PTHR43326:SF1">
    <property type="entry name" value="METHIONINE--TRNA LIGASE, MITOCHONDRIAL"/>
    <property type="match status" value="1"/>
</dbReference>
<dbReference type="InterPro" id="IPR004495">
    <property type="entry name" value="Met-tRNA-synth_bsu_C"/>
</dbReference>
<keyword evidence="8 16" id="KW-0479">Metal-binding</keyword>
<evidence type="ECO:0000256" key="13">
    <source>
        <dbReference type="ARBA" id="ARBA00022917"/>
    </source>
</evidence>
<protein>
    <recommendedName>
        <fullName evidence="16">Methionine--tRNA ligase</fullName>
        <ecNumber evidence="16">6.1.1.10</ecNumber>
    </recommendedName>
    <alternativeName>
        <fullName evidence="16">Methionyl-tRNA synthetase</fullName>
        <shortName evidence="16">MetRS</shortName>
    </alternativeName>
</protein>
<proteinExistence type="inferred from homology"/>
<keyword evidence="5 16" id="KW-0963">Cytoplasm</keyword>
<organism evidence="18 19">
    <name type="scientific">Helicobacter hepaticus (strain ATCC 51449 / 3B1)</name>
    <dbReference type="NCBI Taxonomy" id="235279"/>
    <lineage>
        <taxon>Bacteria</taxon>
        <taxon>Pseudomonadati</taxon>
        <taxon>Campylobacterota</taxon>
        <taxon>Epsilonproteobacteria</taxon>
        <taxon>Campylobacterales</taxon>
        <taxon>Helicobacteraceae</taxon>
        <taxon>Helicobacter</taxon>
    </lineage>
</organism>
<dbReference type="InterPro" id="IPR009080">
    <property type="entry name" value="tRNAsynth_Ia_anticodon-bd"/>
</dbReference>
<evidence type="ECO:0000256" key="1">
    <source>
        <dbReference type="ARBA" id="ARBA00003314"/>
    </source>
</evidence>
<comment type="subunit">
    <text evidence="4 16">Homodimer.</text>
</comment>
<dbReference type="Pfam" id="PF09334">
    <property type="entry name" value="tRNA-synt_1g"/>
    <property type="match status" value="1"/>
</dbReference>
<dbReference type="InterPro" id="IPR032678">
    <property type="entry name" value="tRNA-synt_1_cat_dom"/>
</dbReference>
<dbReference type="PROSITE" id="PS50886">
    <property type="entry name" value="TRBD"/>
    <property type="match status" value="1"/>
</dbReference>
<dbReference type="InterPro" id="IPR041872">
    <property type="entry name" value="Anticodon_Met"/>
</dbReference>
<comment type="subcellular location">
    <subcellularLocation>
        <location evidence="2 16">Cytoplasm</location>
    </subcellularLocation>
</comment>
<dbReference type="InterPro" id="IPR033911">
    <property type="entry name" value="MetRS_core"/>
</dbReference>
<evidence type="ECO:0000313" key="18">
    <source>
        <dbReference type="EMBL" id="AAP77939.1"/>
    </source>
</evidence>
<accession>Q7VGH9</accession>
<evidence type="ECO:0000256" key="12">
    <source>
        <dbReference type="ARBA" id="ARBA00022884"/>
    </source>
</evidence>
<dbReference type="Proteomes" id="UP000002495">
    <property type="component" value="Chromosome"/>
</dbReference>
<comment type="cofactor">
    <cofactor evidence="16">
        <name>Zn(2+)</name>
        <dbReference type="ChEBI" id="CHEBI:29105"/>
    </cofactor>
    <text evidence="16">Binds 1 zinc ion per subunit.</text>
</comment>
<comment type="catalytic activity">
    <reaction evidence="15 16">
        <text>tRNA(Met) + L-methionine + ATP = L-methionyl-tRNA(Met) + AMP + diphosphate</text>
        <dbReference type="Rhea" id="RHEA:13481"/>
        <dbReference type="Rhea" id="RHEA-COMP:9667"/>
        <dbReference type="Rhea" id="RHEA-COMP:9698"/>
        <dbReference type="ChEBI" id="CHEBI:30616"/>
        <dbReference type="ChEBI" id="CHEBI:33019"/>
        <dbReference type="ChEBI" id="CHEBI:57844"/>
        <dbReference type="ChEBI" id="CHEBI:78442"/>
        <dbReference type="ChEBI" id="CHEBI:78530"/>
        <dbReference type="ChEBI" id="CHEBI:456215"/>
        <dbReference type="EC" id="6.1.1.10"/>
    </reaction>
</comment>
<feature type="binding site" evidence="16">
    <location>
        <position position="130"/>
    </location>
    <ligand>
        <name>Zn(2+)</name>
        <dbReference type="ChEBI" id="CHEBI:29105"/>
    </ligand>
</feature>
<dbReference type="SUPFAM" id="SSF52374">
    <property type="entry name" value="Nucleotidylyl transferase"/>
    <property type="match status" value="1"/>
</dbReference>
<dbReference type="CDD" id="cd00814">
    <property type="entry name" value="MetRS_core"/>
    <property type="match status" value="1"/>
</dbReference>
<dbReference type="Pfam" id="PF19303">
    <property type="entry name" value="Anticodon_3"/>
    <property type="match status" value="1"/>
</dbReference>
<dbReference type="Gene3D" id="2.40.50.140">
    <property type="entry name" value="Nucleic acid-binding proteins"/>
    <property type="match status" value="1"/>
</dbReference>
<dbReference type="GO" id="GO:0005737">
    <property type="term" value="C:cytoplasm"/>
    <property type="evidence" value="ECO:0007669"/>
    <property type="project" value="UniProtKB-SubCell"/>
</dbReference>
<feature type="domain" description="TRNA-binding" evidence="17">
    <location>
        <begin position="542"/>
        <end position="643"/>
    </location>
</feature>
<feature type="short sequence motif" description="'KMSKS' region" evidence="16">
    <location>
        <begin position="301"/>
        <end position="305"/>
    </location>
</feature>
<dbReference type="InterPro" id="IPR023457">
    <property type="entry name" value="Met-tRNA_synth_2"/>
</dbReference>
<evidence type="ECO:0000256" key="15">
    <source>
        <dbReference type="ARBA" id="ARBA00047364"/>
    </source>
</evidence>
<sequence>MSQKILITSPIYYVNDIPHIGHAYTTILCDMLKKFYQLQGNDVKFLTGTDEHGQKIEQSAQKHSLDPQSYADKISIRFKELWNEFNIDYDIFVRTTDNMHCLSVQKAFEIMYAKGDIYKGSYEGHYCISCETFFTQKQLNENNACPDCGKPTQIVQEESYFFALSKYQNKLLDWYKSHPDFILPQFRQNEIIKFVNEGLNDLSITRTSFEWGVPLPHNPVRKDDKKHVMYVWLDALLSYLSPLGYLSDSAKMPYWENAIHFVGKDILRFHAVYWLAFLMSLELPLPQHIYAHGWWTKDGTKMSKSIGNVINPKEVANAYGIESLRYFLLREMPFGQDGDFSQKAFIERINAELGNDVGNLLNRLIGMSEKYFALQVDSVQVEMFFAPELNELKNIIAQAQEKMLSMQPHRYVEELWKAFGLGNSVITKYEPWNLIKSHQTDKAMALLGLIANILAQSSLLLYPIMPQSACKIANTLNFDINAQNYEKLIKQGQLLASFKLNKIPPLFPRIESPLLAESPTNTKEDSQNKHTPEKTGLIDIKDFSKIDIRVGTIIECTPIEKSEKLLKLMVDIGESKPRQILSGIAQYYTPQSLINKQICLIINLKPAKLMGEISEGMILASKDKNGLSLLGVDNPRINGSPIS</sequence>
<dbReference type="NCBIfam" id="TIGR00398">
    <property type="entry name" value="metG"/>
    <property type="match status" value="1"/>
</dbReference>
<dbReference type="CDD" id="cd02800">
    <property type="entry name" value="tRNA_bind_EcMetRS_like"/>
    <property type="match status" value="1"/>
</dbReference>
<keyword evidence="6 16" id="KW-0820">tRNA-binding</keyword>
<dbReference type="SUPFAM" id="SSF50249">
    <property type="entry name" value="Nucleic acid-binding proteins"/>
    <property type="match status" value="1"/>
</dbReference>
<dbReference type="HOGENOM" id="CLU_009710_9_4_7"/>
<evidence type="ECO:0000256" key="6">
    <source>
        <dbReference type="ARBA" id="ARBA00022555"/>
    </source>
</evidence>
<keyword evidence="11 16" id="KW-0067">ATP-binding</keyword>
<gene>
    <name evidence="16 18" type="primary">metG</name>
    <name evidence="18" type="ordered locus">HH_1342</name>
</gene>
<dbReference type="InterPro" id="IPR002547">
    <property type="entry name" value="tRNA-bd_dom"/>
</dbReference>
<evidence type="ECO:0000256" key="16">
    <source>
        <dbReference type="HAMAP-Rule" id="MF_01228"/>
    </source>
</evidence>
<evidence type="ECO:0000256" key="7">
    <source>
        <dbReference type="ARBA" id="ARBA00022598"/>
    </source>
</evidence>
<evidence type="ECO:0000259" key="17">
    <source>
        <dbReference type="PROSITE" id="PS50886"/>
    </source>
</evidence>
<evidence type="ECO:0000256" key="9">
    <source>
        <dbReference type="ARBA" id="ARBA00022741"/>
    </source>
</evidence>
<dbReference type="HAMAP" id="MF_01228">
    <property type="entry name" value="Met_tRNA_synth_type2"/>
    <property type="match status" value="1"/>
</dbReference>
<feature type="binding site" evidence="16">
    <location>
        <position position="145"/>
    </location>
    <ligand>
        <name>Zn(2+)</name>
        <dbReference type="ChEBI" id="CHEBI:29105"/>
    </ligand>
</feature>
<dbReference type="CDD" id="cd07957">
    <property type="entry name" value="Anticodon_Ia_Met"/>
    <property type="match status" value="1"/>
</dbReference>
<feature type="short sequence motif" description="'HIGH' region" evidence="16">
    <location>
        <begin position="12"/>
        <end position="22"/>
    </location>
</feature>
<keyword evidence="12 16" id="KW-0694">RNA-binding</keyword>
<dbReference type="Pfam" id="PF01406">
    <property type="entry name" value="tRNA-synt_1e"/>
    <property type="match status" value="1"/>
</dbReference>
<dbReference type="KEGG" id="hhe:HH_1342"/>
<dbReference type="PRINTS" id="PR01041">
    <property type="entry name" value="TRNASYNTHMET"/>
</dbReference>
<dbReference type="GO" id="GO:0006431">
    <property type="term" value="P:methionyl-tRNA aminoacylation"/>
    <property type="evidence" value="ECO:0007669"/>
    <property type="project" value="UniProtKB-UniRule"/>
</dbReference>
<keyword evidence="14 16" id="KW-0030">Aminoacyl-tRNA synthetase</keyword>
<keyword evidence="10 16" id="KW-0862">Zinc</keyword>
<dbReference type="Gene3D" id="2.170.220.10">
    <property type="match status" value="1"/>
</dbReference>
<dbReference type="AlphaFoldDB" id="Q7VGH9"/>
<dbReference type="eggNOG" id="COG0143">
    <property type="taxonomic scope" value="Bacteria"/>
</dbReference>
<feature type="binding site" evidence="16">
    <location>
        <position position="127"/>
    </location>
    <ligand>
        <name>Zn(2+)</name>
        <dbReference type="ChEBI" id="CHEBI:29105"/>
    </ligand>
</feature>
<comment type="caution">
    <text evidence="16">Lacks conserved residue(s) required for the propagation of feature annotation.</text>
</comment>
<evidence type="ECO:0000256" key="3">
    <source>
        <dbReference type="ARBA" id="ARBA00006590"/>
    </source>
</evidence>
<dbReference type="GO" id="GO:0046872">
    <property type="term" value="F:metal ion binding"/>
    <property type="evidence" value="ECO:0007669"/>
    <property type="project" value="UniProtKB-KW"/>
</dbReference>
<reference evidence="18 19" key="1">
    <citation type="journal article" date="2003" name="Proc. Natl. Acad. Sci. U.S.A.">
        <title>The complete genome sequence of the carcinogenic bacterium Helicobacter hepaticus.</title>
        <authorList>
            <person name="Suerbaum S."/>
            <person name="Josenhans C."/>
            <person name="Sterzenbach T."/>
            <person name="Drescher B."/>
            <person name="Brandt P."/>
            <person name="Bell M."/>
            <person name="Droege M."/>
            <person name="Fartmann B."/>
            <person name="Fischer H.-P."/>
            <person name="Ge Z."/>
            <person name="Hoerster A."/>
            <person name="Holland R."/>
            <person name="Klein K."/>
            <person name="Koenig J."/>
            <person name="Macko L."/>
            <person name="Mendz G.L."/>
            <person name="Nyakatura G."/>
            <person name="Schauer D.B."/>
            <person name="Shen Z."/>
            <person name="Weber J."/>
            <person name="Frosch M."/>
            <person name="Fox J.G."/>
        </authorList>
    </citation>
    <scope>NUCLEOTIDE SEQUENCE [LARGE SCALE GENOMIC DNA]</scope>
    <source>
        <strain evidence="19">ATCC 51449 / 3B1</strain>
    </source>
</reference>
<dbReference type="FunFam" id="2.40.50.140:FF:000042">
    <property type="entry name" value="Methionine--tRNA ligase"/>
    <property type="match status" value="1"/>
</dbReference>
<evidence type="ECO:0000256" key="10">
    <source>
        <dbReference type="ARBA" id="ARBA00022833"/>
    </source>
</evidence>
<dbReference type="InterPro" id="IPR012340">
    <property type="entry name" value="NA-bd_OB-fold"/>
</dbReference>
<dbReference type="Gene3D" id="1.10.730.10">
    <property type="entry name" value="Isoleucyl-tRNA Synthetase, Domain 1"/>
    <property type="match status" value="1"/>
</dbReference>
<dbReference type="GO" id="GO:0004825">
    <property type="term" value="F:methionine-tRNA ligase activity"/>
    <property type="evidence" value="ECO:0007669"/>
    <property type="project" value="UniProtKB-UniRule"/>
</dbReference>